<dbReference type="GO" id="GO:0006260">
    <property type="term" value="P:DNA replication"/>
    <property type="evidence" value="ECO:0007669"/>
    <property type="project" value="UniProtKB-KW"/>
</dbReference>
<dbReference type="GO" id="GO:0006281">
    <property type="term" value="P:DNA repair"/>
    <property type="evidence" value="ECO:0007669"/>
    <property type="project" value="UniProtKB-KW"/>
</dbReference>
<dbReference type="GeneID" id="26636376"/>
<dbReference type="EMBL" id="KP007361">
    <property type="protein sequence ID" value="AIZ02558.1"/>
    <property type="molecule type" value="Genomic_DNA"/>
</dbReference>
<accession>A0A0A7HD51</accession>
<sequence>MILDILNEIAATDSTKEKQAILESYSENETLKRVYRLTYSKGIQFYIKKWPKPGTTTQSFGMLNIDDMLDFIEFTLAPRKLTGNAAIEELSGYIADGKKDDVEVLRRVMMRDLECGASVSIANKVWKGLIPEQPQMLASSYDEAGIAKNIKFPAFAQLKADGARCFAEVRGDELDDVRLLSRAGNEYLKLDLLKKELIEATREARERHPEGVLIDGELVYHEQKVAPQNDGLGFLFGDTEQAETQIESAESRTKSNGLANKSLKGTITAVEAAGMKFQVWDYVPLIEVYSDVKILNPLKYDVRFAVLEKMIADNVVLHGYDRMILIENHVVNNLEEAKAIYKKYIALKLEGIILKNTAAPWENKRSKNMYKFKEVIDIALEIIGFYEHEKDPNKIGGVVLQSSCGKIVTNCGSGFKDTTQVKDPKTKKWTIIPIDERHEMDREALMIKARKGELVGMIADCECNGWLTSETRKDNTVKLFLPIIKGFRFDKDKADTFEEVFGDWSQTGLK</sequence>
<evidence type="ECO:0000259" key="6">
    <source>
        <dbReference type="Pfam" id="PF01068"/>
    </source>
</evidence>
<dbReference type="GO" id="GO:0003910">
    <property type="term" value="F:DNA ligase (ATP) activity"/>
    <property type="evidence" value="ECO:0007669"/>
    <property type="project" value="InterPro"/>
</dbReference>
<evidence type="ECO:0000256" key="3">
    <source>
        <dbReference type="ARBA" id="ARBA00022705"/>
    </source>
</evidence>
<dbReference type="InterPro" id="IPR012310">
    <property type="entry name" value="DNA_ligase_ATP-dep_cent"/>
</dbReference>
<evidence type="ECO:0000256" key="5">
    <source>
        <dbReference type="ARBA" id="ARBA00023204"/>
    </source>
</evidence>
<reference evidence="7 8" key="1">
    <citation type="submission" date="2014-10" db="EMBL/GenBank/DDBJ databases">
        <title>VR bacteriophages - a small but diverse group of low-temperature viruses.</title>
        <authorList>
            <person name="Kaliniene L."/>
            <person name="Meskys R."/>
            <person name="Simoliunas E."/>
            <person name="Zajanckauskaite A."/>
            <person name="Truncaite L."/>
        </authorList>
    </citation>
    <scope>NUCLEOTIDE SEQUENCE [LARGE SCALE GENOMIC DNA]</scope>
</reference>
<evidence type="ECO:0000256" key="2">
    <source>
        <dbReference type="ARBA" id="ARBA00022598"/>
    </source>
</evidence>
<comment type="similarity">
    <text evidence="1">Belongs to the ATP-dependent DNA ligase family.</text>
</comment>
<feature type="domain" description="ATP-dependent DNA ligase family profile" evidence="6">
    <location>
        <begin position="135"/>
        <end position="373"/>
    </location>
</feature>
<gene>
    <name evidence="7" type="ORF">VR25_214</name>
</gene>
<evidence type="ECO:0000313" key="8">
    <source>
        <dbReference type="Proteomes" id="UP000030717"/>
    </source>
</evidence>
<keyword evidence="3" id="KW-0235">DNA replication</keyword>
<dbReference type="RefSeq" id="YP_009209956.1">
    <property type="nucleotide sequence ID" value="NC_028925.1"/>
</dbReference>
<organism evidence="7 8">
    <name type="scientific">Escherichia phage vB_EcoM_VR25</name>
    <dbReference type="NCBI Taxonomy" id="1567028"/>
    <lineage>
        <taxon>Viruses</taxon>
        <taxon>Duplodnaviria</taxon>
        <taxon>Heunggongvirae</taxon>
        <taxon>Uroviricota</taxon>
        <taxon>Caudoviricetes</taxon>
        <taxon>Pantevenvirales</taxon>
        <taxon>Straboviridae</taxon>
        <taxon>Tevenvirinae</taxon>
        <taxon>Gaprivervirus</taxon>
        <taxon>Gaprivervirus vr25</taxon>
    </lineage>
</organism>
<evidence type="ECO:0000256" key="1">
    <source>
        <dbReference type="ARBA" id="ARBA00007572"/>
    </source>
</evidence>
<keyword evidence="5" id="KW-0234">DNA repair</keyword>
<protein>
    <submittedName>
        <fullName evidence="7">DNA ligase</fullName>
    </submittedName>
</protein>
<dbReference type="Gene3D" id="3.30.470.30">
    <property type="entry name" value="DNA ligase/mRNA capping enzyme"/>
    <property type="match status" value="1"/>
</dbReference>
<dbReference type="GO" id="GO:0006310">
    <property type="term" value="P:DNA recombination"/>
    <property type="evidence" value="ECO:0007669"/>
    <property type="project" value="InterPro"/>
</dbReference>
<evidence type="ECO:0000313" key="7">
    <source>
        <dbReference type="EMBL" id="AIZ02558.1"/>
    </source>
</evidence>
<dbReference type="PROSITE" id="PS00697">
    <property type="entry name" value="DNA_LIGASE_A1"/>
    <property type="match status" value="1"/>
</dbReference>
<keyword evidence="8" id="KW-1185">Reference proteome</keyword>
<dbReference type="InterPro" id="IPR016059">
    <property type="entry name" value="DNA_ligase_ATP-dep_CS"/>
</dbReference>
<dbReference type="PANTHER" id="PTHR47810:SF1">
    <property type="entry name" value="DNA LIGASE B"/>
    <property type="match status" value="1"/>
</dbReference>
<dbReference type="SUPFAM" id="SSF56091">
    <property type="entry name" value="DNA ligase/mRNA capping enzyme, catalytic domain"/>
    <property type="match status" value="1"/>
</dbReference>
<dbReference type="GO" id="GO:0005524">
    <property type="term" value="F:ATP binding"/>
    <property type="evidence" value="ECO:0007669"/>
    <property type="project" value="InterPro"/>
</dbReference>
<dbReference type="InterPro" id="IPR050326">
    <property type="entry name" value="NAD_dep_DNA_ligaseB"/>
</dbReference>
<keyword evidence="2 7" id="KW-0436">Ligase</keyword>
<dbReference type="PANTHER" id="PTHR47810">
    <property type="entry name" value="DNA LIGASE"/>
    <property type="match status" value="1"/>
</dbReference>
<dbReference type="Pfam" id="PF01068">
    <property type="entry name" value="DNA_ligase_A_M"/>
    <property type="match status" value="1"/>
</dbReference>
<evidence type="ECO:0000256" key="4">
    <source>
        <dbReference type="ARBA" id="ARBA00022763"/>
    </source>
</evidence>
<dbReference type="Proteomes" id="UP000030717">
    <property type="component" value="Segment"/>
</dbReference>
<proteinExistence type="inferred from homology"/>
<dbReference type="PROSITE" id="PS00333">
    <property type="entry name" value="DNA_LIGASE_A2"/>
    <property type="match status" value="1"/>
</dbReference>
<name>A0A0A7HD51_9CAUD</name>
<dbReference type="KEGG" id="vg:26636376"/>
<keyword evidence="4" id="KW-0227">DNA damage</keyword>